<gene>
    <name evidence="3" type="ORF">PHLGIDRAFT_34281</name>
</gene>
<organism evidence="3 4">
    <name type="scientific">Phlebiopsis gigantea (strain 11061_1 CR5-6)</name>
    <name type="common">White-rot fungus</name>
    <name type="synonym">Peniophora gigantea</name>
    <dbReference type="NCBI Taxonomy" id="745531"/>
    <lineage>
        <taxon>Eukaryota</taxon>
        <taxon>Fungi</taxon>
        <taxon>Dikarya</taxon>
        <taxon>Basidiomycota</taxon>
        <taxon>Agaricomycotina</taxon>
        <taxon>Agaricomycetes</taxon>
        <taxon>Polyporales</taxon>
        <taxon>Phanerochaetaceae</taxon>
        <taxon>Phlebiopsis</taxon>
    </lineage>
</organism>
<sequence>MPRSNNRINLCALISIPLWLLVNVADAWWIYFYVQGTVNPVPHTAVNHTASAWTGYKVMMWLFGFVWGVVNMCTAWILLSTTSVNSGKGVARFLWVTFLIFMGIPIAILFTIMPFFGPWIVVPIVQRQIWKHGCDNYPMMVILDAKSTDDARYVVNVAYFFDNTRASLPTQLFTYEITNPDDGDVWLFSLRTWDSLQSNIPTEMYPTLQHVYYDFVDDSLSGNCTLRNPTNPLTNTTTLPCMTGHFNPGSHLSFDVSSSVPLNTTLSTEAQSVPVMNASLGIHDNGWDYTGNAPAVRLQEKNDDGSLGFLVLKTTVQKPSDITELKVCVAGPEGREGGTVSAEVFAPLGLMLMRQADYALDATSDNDSD</sequence>
<dbReference type="AlphaFoldDB" id="A0A0C3SDN1"/>
<keyword evidence="1" id="KW-1133">Transmembrane helix</keyword>
<dbReference type="OrthoDB" id="100006at2759"/>
<feature type="transmembrane region" description="Helical" evidence="1">
    <location>
        <begin position="93"/>
        <end position="121"/>
    </location>
</feature>
<protein>
    <submittedName>
        <fullName evidence="3">Uncharacterized protein</fullName>
    </submittedName>
</protein>
<keyword evidence="4" id="KW-1185">Reference proteome</keyword>
<evidence type="ECO:0000256" key="2">
    <source>
        <dbReference type="SAM" id="SignalP"/>
    </source>
</evidence>
<proteinExistence type="predicted"/>
<keyword evidence="1" id="KW-0812">Transmembrane</keyword>
<dbReference type="HOGENOM" id="CLU_070626_0_0_1"/>
<evidence type="ECO:0000313" key="3">
    <source>
        <dbReference type="EMBL" id="KIP09785.1"/>
    </source>
</evidence>
<dbReference type="Proteomes" id="UP000053257">
    <property type="component" value="Unassembled WGS sequence"/>
</dbReference>
<feature type="signal peptide" evidence="2">
    <location>
        <begin position="1"/>
        <end position="27"/>
    </location>
</feature>
<feature type="chain" id="PRO_5002178364" evidence="2">
    <location>
        <begin position="28"/>
        <end position="369"/>
    </location>
</feature>
<evidence type="ECO:0000256" key="1">
    <source>
        <dbReference type="SAM" id="Phobius"/>
    </source>
</evidence>
<feature type="transmembrane region" description="Helical" evidence="1">
    <location>
        <begin position="58"/>
        <end position="81"/>
    </location>
</feature>
<name>A0A0C3SDN1_PHLG1</name>
<keyword evidence="1" id="KW-0472">Membrane</keyword>
<reference evidence="3 4" key="1">
    <citation type="journal article" date="2014" name="PLoS Genet.">
        <title>Analysis of the Phlebiopsis gigantea genome, transcriptome and secretome provides insight into its pioneer colonization strategies of wood.</title>
        <authorList>
            <person name="Hori C."/>
            <person name="Ishida T."/>
            <person name="Igarashi K."/>
            <person name="Samejima M."/>
            <person name="Suzuki H."/>
            <person name="Master E."/>
            <person name="Ferreira P."/>
            <person name="Ruiz-Duenas F.J."/>
            <person name="Held B."/>
            <person name="Canessa P."/>
            <person name="Larrondo L.F."/>
            <person name="Schmoll M."/>
            <person name="Druzhinina I.S."/>
            <person name="Kubicek C.P."/>
            <person name="Gaskell J.A."/>
            <person name="Kersten P."/>
            <person name="St John F."/>
            <person name="Glasner J."/>
            <person name="Sabat G."/>
            <person name="Splinter BonDurant S."/>
            <person name="Syed K."/>
            <person name="Yadav J."/>
            <person name="Mgbeahuruike A.C."/>
            <person name="Kovalchuk A."/>
            <person name="Asiegbu F.O."/>
            <person name="Lackner G."/>
            <person name="Hoffmeister D."/>
            <person name="Rencoret J."/>
            <person name="Gutierrez A."/>
            <person name="Sun H."/>
            <person name="Lindquist E."/>
            <person name="Barry K."/>
            <person name="Riley R."/>
            <person name="Grigoriev I.V."/>
            <person name="Henrissat B."/>
            <person name="Kues U."/>
            <person name="Berka R.M."/>
            <person name="Martinez A.T."/>
            <person name="Covert S.F."/>
            <person name="Blanchette R.A."/>
            <person name="Cullen D."/>
        </authorList>
    </citation>
    <scope>NUCLEOTIDE SEQUENCE [LARGE SCALE GENOMIC DNA]</scope>
    <source>
        <strain evidence="3 4">11061_1 CR5-6</strain>
    </source>
</reference>
<accession>A0A0C3SDN1</accession>
<evidence type="ECO:0000313" key="4">
    <source>
        <dbReference type="Proteomes" id="UP000053257"/>
    </source>
</evidence>
<keyword evidence="2" id="KW-0732">Signal</keyword>
<dbReference type="EMBL" id="KN840462">
    <property type="protein sequence ID" value="KIP09785.1"/>
    <property type="molecule type" value="Genomic_DNA"/>
</dbReference>